<evidence type="ECO:0000313" key="4">
    <source>
        <dbReference type="EMBL" id="RST31816.1"/>
    </source>
</evidence>
<dbReference type="AlphaFoldDB" id="A0A3R9Y7G9"/>
<dbReference type="RefSeq" id="WP_126719756.1">
    <property type="nucleotide sequence ID" value="NZ_RWJF01000001.1"/>
</dbReference>
<feature type="chain" id="PRO_5018667060" description="SPOR domain-containing protein" evidence="2">
    <location>
        <begin position="22"/>
        <end position="430"/>
    </location>
</feature>
<evidence type="ECO:0000259" key="3">
    <source>
        <dbReference type="PROSITE" id="PS51724"/>
    </source>
</evidence>
<sequence length="430" mass="44445">MFRKCLASAATVLLVPGAAAAQYIGGDTPPPPSAPLPGQYESPEAKLAREVRLLAINPRNFDALVGAGRASLDVGDAQAALGFFGRAEEVYPTSPVPKIGMGAALCALGEADRALSYFTRAQQLGAAVQSFALDRGEAYDLLGRQPAAQNDYRIALTGSNPNEARRRLALSLAISGRRAEALAALDPLLGRRDPAALRARAFVLALTGDPAGAAAAVNSAMPGMAGSLAPFMGRLAGLTPGAKAAAVLLGDFPGSDQASSGTALASVPPVPRSTQSDSDRLAGIDSWLNATASAAPPAAGPPPAPAFGPTQVATVTPLPSPVRSPPALTSPPASSGVAAQLQRKLWIQLASGPNEQALGVQFDRITRQDPDLFKGISPWVSTDGPRSRLLIGPFKSREDVQIFTEELEASRIPGFSWSNDQGQMVRKLNP</sequence>
<organism evidence="4 5">
    <name type="scientific">Sphingomonas ginkgonis</name>
    <dbReference type="NCBI Taxonomy" id="2315330"/>
    <lineage>
        <taxon>Bacteria</taxon>
        <taxon>Pseudomonadati</taxon>
        <taxon>Pseudomonadota</taxon>
        <taxon>Alphaproteobacteria</taxon>
        <taxon>Sphingomonadales</taxon>
        <taxon>Sphingomonadaceae</taxon>
        <taxon>Sphingomonas</taxon>
    </lineage>
</organism>
<dbReference type="SUPFAM" id="SSF110997">
    <property type="entry name" value="Sporulation related repeat"/>
    <property type="match status" value="1"/>
</dbReference>
<dbReference type="Gene3D" id="1.25.40.10">
    <property type="entry name" value="Tetratricopeptide repeat domain"/>
    <property type="match status" value="1"/>
</dbReference>
<keyword evidence="2" id="KW-0732">Signal</keyword>
<dbReference type="Proteomes" id="UP000274661">
    <property type="component" value="Unassembled WGS sequence"/>
</dbReference>
<name>A0A3R9Y7G9_9SPHN</name>
<dbReference type="InterPro" id="IPR036680">
    <property type="entry name" value="SPOR-like_sf"/>
</dbReference>
<feature type="compositionally biased region" description="Low complexity" evidence="1">
    <location>
        <begin position="325"/>
        <end position="335"/>
    </location>
</feature>
<dbReference type="InterPro" id="IPR011990">
    <property type="entry name" value="TPR-like_helical_dom_sf"/>
</dbReference>
<keyword evidence="5" id="KW-1185">Reference proteome</keyword>
<evidence type="ECO:0000256" key="2">
    <source>
        <dbReference type="SAM" id="SignalP"/>
    </source>
</evidence>
<dbReference type="PROSITE" id="PS51724">
    <property type="entry name" value="SPOR"/>
    <property type="match status" value="1"/>
</dbReference>
<protein>
    <recommendedName>
        <fullName evidence="3">SPOR domain-containing protein</fullName>
    </recommendedName>
</protein>
<feature type="domain" description="SPOR" evidence="3">
    <location>
        <begin position="339"/>
        <end position="420"/>
    </location>
</feature>
<feature type="region of interest" description="Disordered" evidence="1">
    <location>
        <begin position="292"/>
        <end position="335"/>
    </location>
</feature>
<feature type="signal peptide" evidence="2">
    <location>
        <begin position="1"/>
        <end position="21"/>
    </location>
</feature>
<gene>
    <name evidence="4" type="ORF">HMF7854_13950</name>
</gene>
<feature type="region of interest" description="Disordered" evidence="1">
    <location>
        <begin position="258"/>
        <end position="279"/>
    </location>
</feature>
<dbReference type="GO" id="GO:0042834">
    <property type="term" value="F:peptidoglycan binding"/>
    <property type="evidence" value="ECO:0007669"/>
    <property type="project" value="InterPro"/>
</dbReference>
<accession>A0A3R9Y7G9</accession>
<comment type="caution">
    <text evidence="4">The sequence shown here is derived from an EMBL/GenBank/DDBJ whole genome shotgun (WGS) entry which is preliminary data.</text>
</comment>
<evidence type="ECO:0000313" key="5">
    <source>
        <dbReference type="Proteomes" id="UP000274661"/>
    </source>
</evidence>
<reference evidence="4 5" key="1">
    <citation type="submission" date="2018-12" db="EMBL/GenBank/DDBJ databases">
        <title>Sphingomonas sp. HMF7854 Genome sequencing and assembly.</title>
        <authorList>
            <person name="Cha I."/>
            <person name="Kang H."/>
            <person name="Kim H."/>
            <person name="Kang J."/>
            <person name="Joh K."/>
        </authorList>
    </citation>
    <scope>NUCLEOTIDE SEQUENCE [LARGE SCALE GENOMIC DNA]</scope>
    <source>
        <strain evidence="4 5">HMF7854</strain>
    </source>
</reference>
<dbReference type="InterPro" id="IPR007730">
    <property type="entry name" value="SPOR-like_dom"/>
</dbReference>
<proteinExistence type="predicted"/>
<dbReference type="EMBL" id="RWJF01000001">
    <property type="protein sequence ID" value="RST31816.1"/>
    <property type="molecule type" value="Genomic_DNA"/>
</dbReference>
<evidence type="ECO:0000256" key="1">
    <source>
        <dbReference type="SAM" id="MobiDB-lite"/>
    </source>
</evidence>
<dbReference type="SUPFAM" id="SSF48452">
    <property type="entry name" value="TPR-like"/>
    <property type="match status" value="1"/>
</dbReference>